<proteinExistence type="predicted"/>
<keyword evidence="13 14" id="KW-0472">Membrane</keyword>
<evidence type="ECO:0000256" key="13">
    <source>
        <dbReference type="ARBA" id="ARBA00023136"/>
    </source>
</evidence>
<dbReference type="PROSITE" id="PS50885">
    <property type="entry name" value="HAMP"/>
    <property type="match status" value="1"/>
</dbReference>
<evidence type="ECO:0000259" key="16">
    <source>
        <dbReference type="PROSITE" id="PS50885"/>
    </source>
</evidence>
<evidence type="ECO:0000256" key="7">
    <source>
        <dbReference type="ARBA" id="ARBA00022692"/>
    </source>
</evidence>
<evidence type="ECO:0000256" key="5">
    <source>
        <dbReference type="ARBA" id="ARBA00022553"/>
    </source>
</evidence>
<keyword evidence="11 14" id="KW-1133">Transmembrane helix</keyword>
<dbReference type="InterPro" id="IPR004358">
    <property type="entry name" value="Sig_transdc_His_kin-like_C"/>
</dbReference>
<dbReference type="SUPFAM" id="SSF158472">
    <property type="entry name" value="HAMP domain-like"/>
    <property type="match status" value="1"/>
</dbReference>
<evidence type="ECO:0000256" key="12">
    <source>
        <dbReference type="ARBA" id="ARBA00023012"/>
    </source>
</evidence>
<keyword evidence="9 17" id="KW-0418">Kinase</keyword>
<protein>
    <recommendedName>
        <fullName evidence="3">histidine kinase</fullName>
        <ecNumber evidence="3">2.7.13.3</ecNumber>
    </recommendedName>
</protein>
<keyword evidence="7 14" id="KW-0812">Transmembrane</keyword>
<keyword evidence="6" id="KW-0808">Transferase</keyword>
<keyword evidence="10" id="KW-0067">ATP-binding</keyword>
<evidence type="ECO:0000256" key="6">
    <source>
        <dbReference type="ARBA" id="ARBA00022679"/>
    </source>
</evidence>
<dbReference type="SUPFAM" id="SSF55874">
    <property type="entry name" value="ATPase domain of HSP90 chaperone/DNA topoisomerase II/histidine kinase"/>
    <property type="match status" value="1"/>
</dbReference>
<evidence type="ECO:0000256" key="3">
    <source>
        <dbReference type="ARBA" id="ARBA00012438"/>
    </source>
</evidence>
<dbReference type="Gene3D" id="3.30.450.20">
    <property type="entry name" value="PAS domain"/>
    <property type="match status" value="1"/>
</dbReference>
<dbReference type="InterPro" id="IPR003594">
    <property type="entry name" value="HATPase_dom"/>
</dbReference>
<dbReference type="InterPro" id="IPR010559">
    <property type="entry name" value="Sig_transdc_His_kin_internal"/>
</dbReference>
<dbReference type="Pfam" id="PF02743">
    <property type="entry name" value="dCache_1"/>
    <property type="match status" value="1"/>
</dbReference>
<dbReference type="Pfam" id="PF06580">
    <property type="entry name" value="His_kinase"/>
    <property type="match status" value="1"/>
</dbReference>
<evidence type="ECO:0000256" key="11">
    <source>
        <dbReference type="ARBA" id="ARBA00022989"/>
    </source>
</evidence>
<comment type="catalytic activity">
    <reaction evidence="1">
        <text>ATP + protein L-histidine = ADP + protein N-phospho-L-histidine.</text>
        <dbReference type="EC" id="2.7.13.3"/>
    </reaction>
</comment>
<reference evidence="17" key="1">
    <citation type="submission" date="2020-09" db="EMBL/GenBank/DDBJ databases">
        <title>A novel bacterium of genus Paenibacillus, isolated from South China Sea.</title>
        <authorList>
            <person name="Huang H."/>
            <person name="Mo K."/>
            <person name="Hu Y."/>
        </authorList>
    </citation>
    <scope>NUCLEOTIDE SEQUENCE</scope>
    <source>
        <strain evidence="17">IB182496</strain>
    </source>
</reference>
<organism evidence="17 18">
    <name type="scientific">Paenibacillus sabuli</name>
    <dbReference type="NCBI Taxonomy" id="2772509"/>
    <lineage>
        <taxon>Bacteria</taxon>
        <taxon>Bacillati</taxon>
        <taxon>Bacillota</taxon>
        <taxon>Bacilli</taxon>
        <taxon>Bacillales</taxon>
        <taxon>Paenibacillaceae</taxon>
        <taxon>Paenibacillus</taxon>
    </lineage>
</organism>
<dbReference type="PRINTS" id="PR00344">
    <property type="entry name" value="BCTRLSENSOR"/>
</dbReference>
<keyword evidence="8" id="KW-0547">Nucleotide-binding</keyword>
<evidence type="ECO:0000256" key="4">
    <source>
        <dbReference type="ARBA" id="ARBA00022475"/>
    </source>
</evidence>
<name>A0A927GQ62_9BACL</name>
<sequence>MRHFISFKQKLILTYIVFIVLPLSVLGLGAYNLYRQAMEDKLSDFALQVSTSTAASIESYIRELERFTLQPYYSREFQDLLTLERPTAPAAVREKKETIEKNFSLWQSQRESVTRMYYFDKPGPGSESIFNQGYLPADFTVEQMPWYASFSASDENLLFLSLHRPLSEDLNAAFDEQQVFSLVRKIYKSSTMLEYAGYFEVDFMLRDIEEIMDAVHLGESGSFFIMDRDSQLIYANDPVEQALLERLPELIDGERGMQRVRDGEQRNLIVYSQIGDYGWTVVGDVPVVQIATGNSSVRNSMLILGLACIIIAILLSTLSSIQITKPIYRLIALIKRVEKEDFAIAYPNPPRNEIGHLIRSVIRMSRRLDETIRNLYQAELLRKESELQALKSQINPHFLFNTLETIKMKAELDEADSTVEMLTSLGRLVKTSIYRGNDFIRFREERDYVRSYFHIQANRYGPRFDMTVEAEATILDCYLPKLTVQPLIENAFYHGLEMKEGKGRLRVSMEASADSTVAEKTRQAGAKPERIVITVADDGLGIEAGRLQQLRAQLEAQVQGAGADAAGSGQGIGLANVYARLKLYFGESCAMTVQSEPGAGTQVVISIPIIRNESEVHAYVSRHHRG</sequence>
<feature type="domain" description="Histidine kinase" evidence="15">
    <location>
        <begin position="487"/>
        <end position="611"/>
    </location>
</feature>
<dbReference type="GO" id="GO:0005524">
    <property type="term" value="F:ATP binding"/>
    <property type="evidence" value="ECO:0007669"/>
    <property type="project" value="UniProtKB-KW"/>
</dbReference>
<evidence type="ECO:0000313" key="18">
    <source>
        <dbReference type="Proteomes" id="UP000621560"/>
    </source>
</evidence>
<dbReference type="EC" id="2.7.13.3" evidence="3"/>
<evidence type="ECO:0000256" key="9">
    <source>
        <dbReference type="ARBA" id="ARBA00022777"/>
    </source>
</evidence>
<evidence type="ECO:0000256" key="8">
    <source>
        <dbReference type="ARBA" id="ARBA00022741"/>
    </source>
</evidence>
<dbReference type="Gene3D" id="3.30.565.10">
    <property type="entry name" value="Histidine kinase-like ATPase, C-terminal domain"/>
    <property type="match status" value="1"/>
</dbReference>
<dbReference type="Gene3D" id="6.10.340.10">
    <property type="match status" value="1"/>
</dbReference>
<keyword evidence="18" id="KW-1185">Reference proteome</keyword>
<accession>A0A927GQ62</accession>
<dbReference type="PANTHER" id="PTHR34220:SF7">
    <property type="entry name" value="SENSOR HISTIDINE KINASE YPDA"/>
    <property type="match status" value="1"/>
</dbReference>
<keyword evidence="4" id="KW-1003">Cell membrane</keyword>
<dbReference type="InterPro" id="IPR005467">
    <property type="entry name" value="His_kinase_dom"/>
</dbReference>
<dbReference type="AlphaFoldDB" id="A0A927GQ62"/>
<keyword evidence="12" id="KW-0902">Two-component regulatory system</keyword>
<evidence type="ECO:0000256" key="2">
    <source>
        <dbReference type="ARBA" id="ARBA00004651"/>
    </source>
</evidence>
<feature type="transmembrane region" description="Helical" evidence="14">
    <location>
        <begin position="301"/>
        <end position="321"/>
    </location>
</feature>
<evidence type="ECO:0000313" key="17">
    <source>
        <dbReference type="EMBL" id="MBD2843946.1"/>
    </source>
</evidence>
<dbReference type="CDD" id="cd06225">
    <property type="entry name" value="HAMP"/>
    <property type="match status" value="1"/>
</dbReference>
<evidence type="ECO:0000256" key="10">
    <source>
        <dbReference type="ARBA" id="ARBA00022840"/>
    </source>
</evidence>
<dbReference type="Proteomes" id="UP000621560">
    <property type="component" value="Unassembled WGS sequence"/>
</dbReference>
<comment type="subcellular location">
    <subcellularLocation>
        <location evidence="2">Cell membrane</location>
        <topology evidence="2">Multi-pass membrane protein</topology>
    </subcellularLocation>
</comment>
<evidence type="ECO:0000256" key="1">
    <source>
        <dbReference type="ARBA" id="ARBA00000085"/>
    </source>
</evidence>
<dbReference type="Pfam" id="PF02518">
    <property type="entry name" value="HATPase_c"/>
    <property type="match status" value="1"/>
</dbReference>
<dbReference type="GO" id="GO:0000155">
    <property type="term" value="F:phosphorelay sensor kinase activity"/>
    <property type="evidence" value="ECO:0007669"/>
    <property type="project" value="InterPro"/>
</dbReference>
<feature type="transmembrane region" description="Helical" evidence="14">
    <location>
        <begin position="12"/>
        <end position="34"/>
    </location>
</feature>
<dbReference type="InterPro" id="IPR050640">
    <property type="entry name" value="Bact_2-comp_sensor_kinase"/>
</dbReference>
<dbReference type="RefSeq" id="WP_190914173.1">
    <property type="nucleotide sequence ID" value="NZ_JACXIZ010000007.1"/>
</dbReference>
<dbReference type="InterPro" id="IPR003660">
    <property type="entry name" value="HAMP_dom"/>
</dbReference>
<gene>
    <name evidence="17" type="ORF">IDH44_01970</name>
</gene>
<feature type="domain" description="HAMP" evidence="16">
    <location>
        <begin position="321"/>
        <end position="373"/>
    </location>
</feature>
<dbReference type="InterPro" id="IPR033479">
    <property type="entry name" value="dCache_1"/>
</dbReference>
<dbReference type="PROSITE" id="PS50109">
    <property type="entry name" value="HIS_KIN"/>
    <property type="match status" value="1"/>
</dbReference>
<dbReference type="EMBL" id="JACXIZ010000007">
    <property type="protein sequence ID" value="MBD2843946.1"/>
    <property type="molecule type" value="Genomic_DNA"/>
</dbReference>
<dbReference type="SMART" id="SM00304">
    <property type="entry name" value="HAMP"/>
    <property type="match status" value="1"/>
</dbReference>
<evidence type="ECO:0000256" key="14">
    <source>
        <dbReference type="SAM" id="Phobius"/>
    </source>
</evidence>
<evidence type="ECO:0000259" key="15">
    <source>
        <dbReference type="PROSITE" id="PS50109"/>
    </source>
</evidence>
<keyword evidence="5" id="KW-0597">Phosphoprotein</keyword>
<dbReference type="SMART" id="SM00387">
    <property type="entry name" value="HATPase_c"/>
    <property type="match status" value="1"/>
</dbReference>
<dbReference type="GO" id="GO:0005886">
    <property type="term" value="C:plasma membrane"/>
    <property type="evidence" value="ECO:0007669"/>
    <property type="project" value="UniProtKB-SubCell"/>
</dbReference>
<dbReference type="InterPro" id="IPR036890">
    <property type="entry name" value="HATPase_C_sf"/>
</dbReference>
<comment type="caution">
    <text evidence="17">The sequence shown here is derived from an EMBL/GenBank/DDBJ whole genome shotgun (WGS) entry which is preliminary data.</text>
</comment>
<dbReference type="CDD" id="cd12912">
    <property type="entry name" value="PDC2_MCP_like"/>
    <property type="match status" value="1"/>
</dbReference>
<dbReference type="PANTHER" id="PTHR34220">
    <property type="entry name" value="SENSOR HISTIDINE KINASE YPDA"/>
    <property type="match status" value="1"/>
</dbReference>